<evidence type="ECO:0000256" key="6">
    <source>
        <dbReference type="ARBA" id="ARBA00023180"/>
    </source>
</evidence>
<dbReference type="GeneTree" id="ENSGT00940000165098"/>
<evidence type="ECO:0000313" key="11">
    <source>
        <dbReference type="Ensembl" id="ENSXCOP00000009663.1"/>
    </source>
</evidence>
<evidence type="ECO:0000256" key="3">
    <source>
        <dbReference type="ARBA" id="ARBA00022729"/>
    </source>
</evidence>
<dbReference type="Pfam" id="PF16184">
    <property type="entry name" value="Cadherin_3"/>
    <property type="match status" value="5"/>
</dbReference>
<evidence type="ECO:0000256" key="2">
    <source>
        <dbReference type="ARBA" id="ARBA00022723"/>
    </source>
</evidence>
<reference evidence="11" key="2">
    <citation type="submission" date="2025-09" db="UniProtKB">
        <authorList>
            <consortium name="Ensembl"/>
        </authorList>
    </citation>
    <scope>IDENTIFICATION</scope>
</reference>
<feature type="domain" description="FRAS1-related extracellular matrix protein N-terminal" evidence="10">
    <location>
        <begin position="24"/>
        <end position="231"/>
    </location>
</feature>
<name>A0A3B5LBV4_9TELE</name>
<evidence type="ECO:0000256" key="1">
    <source>
        <dbReference type="ARBA" id="ARBA00004370"/>
    </source>
</evidence>
<keyword evidence="6" id="KW-0325">Glycoprotein</keyword>
<evidence type="ECO:0000256" key="4">
    <source>
        <dbReference type="ARBA" id="ARBA00022737"/>
    </source>
</evidence>
<dbReference type="InterPro" id="IPR039005">
    <property type="entry name" value="CSPG_rpt"/>
</dbReference>
<dbReference type="GO" id="GO:0016020">
    <property type="term" value="C:membrane"/>
    <property type="evidence" value="ECO:0007669"/>
    <property type="project" value="UniProtKB-SubCell"/>
</dbReference>
<comment type="subcellular location">
    <subcellularLocation>
        <location evidence="1">Membrane</location>
    </subcellularLocation>
</comment>
<evidence type="ECO:0000313" key="12">
    <source>
        <dbReference type="Proteomes" id="UP000261380"/>
    </source>
</evidence>
<sequence>MASVGAVPVLLLLLVSASSSLFMVKVNPGVQVLRGRSVSITELDLEIQVDPSSDCKVEVVLNEPVTQWVGKLTPQMFDCSFLKDEVRYVHNGSPLLDEDSVLLRVYRFTASHMQVETVVLRVKVVDGGSSVVELGGSPLVVPRFFGLSNALNSTVLNIRTQEDLVCTVRLMTAETKFPTIGSEHLIRPDPTEPSPLLQVQFLKTSCQNFLSSGLRYQHLSPPSPDTDYIPIRLMDLNILPSLSPIPDTSQALWLPVLIQGAVQNQPPKPGFVASSVLEVDQFILTPLSTATLDATDPETPQARLVFNVTAPPAEGFITHLEDHTRPVGSFTWLDLHDMKVAYQPPNSSQSLRRSLQVEFQAIDCFFTSSSSILVHLSIRMSETNAPRVSWNMGLDLLEGQSRPITWEELQVVDKDNINAVHLVAVDGPAHGRLSVRGVKAFMFQVRDLKEGVVIYHHSDSDSTRDHIIFRISDGHHSIRHKFPINILPKDDSPPFLINNVAVEVPEGGAVRLQEYLLLATDTDSSDDLILYQMVSAPGAGRHSFGVSVDGFLQKDLIQGQIYYQHSGDETFEDSFDILLSDSHQPPNLSQTYTVVVHVFPVKDLLPVEAPGTVRSLVVRETEVVHVSQSQLHFTDRENPDSDLTYIITQSCFSPLQLMDAGRLFYADSSSYLKKDPTVPGLKSFTQHAVNHMKVAFMPPVEDIGPDPLFVQFAFSVSDPHGGTVSGLVFNITVTPVDNLPPEAFTNLLRVEEGGAAFVTEEHLLVQDRDSPEEELRVEVQKMARHGWLELQGGVLLQGGEFRLPDLRGLQLRYIHDDSETRGDEVGLKVTDGQNSKVVVLQVQVRPMNDEPPRLGGGLRTSLSCEEGGRVQVTADFLSATDQDGDDSRLTYMLARSPGRGELQRAGGKTDKFSQQDLLQGHVYYVHSGAEIGPGPVFDTVTLIISDGEAGVMDDCCHGDVPPPPVPLHGTLPVYDLNITVLPVDRVAPSLDRLDNPSTVTDLGAGRYGIFITSRHLRGSDPDSPAELLEFSIITPPQFGSLENNLPGSTGSTPRSSSTFSQRAPVVQMIPVEPVAGPSGSSRETGSLWFWQRSAGLILQALQEV</sequence>
<dbReference type="PROSITE" id="PS51854">
    <property type="entry name" value="CSPG"/>
    <property type="match status" value="6"/>
</dbReference>
<keyword evidence="5" id="KW-0472">Membrane</keyword>
<reference evidence="11" key="1">
    <citation type="submission" date="2025-08" db="UniProtKB">
        <authorList>
            <consortium name="Ensembl"/>
        </authorList>
    </citation>
    <scope>IDENTIFICATION</scope>
</reference>
<dbReference type="Proteomes" id="UP000261380">
    <property type="component" value="Unplaced"/>
</dbReference>
<keyword evidence="2" id="KW-0479">Metal-binding</keyword>
<evidence type="ECO:0000256" key="8">
    <source>
        <dbReference type="SAM" id="MobiDB-lite"/>
    </source>
</evidence>
<dbReference type="InterPro" id="IPR045658">
    <property type="entry name" value="FRAS1-rel_N"/>
</dbReference>
<feature type="compositionally biased region" description="Low complexity" evidence="8">
    <location>
        <begin position="1046"/>
        <end position="1060"/>
    </location>
</feature>
<dbReference type="Ensembl" id="ENSXCOT00000009777.1">
    <property type="protein sequence ID" value="ENSXCOP00000009663.1"/>
    <property type="gene ID" value="ENSXCOG00000007279.1"/>
</dbReference>
<evidence type="ECO:0000256" key="5">
    <source>
        <dbReference type="ARBA" id="ARBA00023136"/>
    </source>
</evidence>
<keyword evidence="4" id="KW-0677">Repeat</keyword>
<feature type="repeat" description="CSPG" evidence="7">
    <location>
        <begin position="493"/>
        <end position="580"/>
    </location>
</feature>
<dbReference type="AlphaFoldDB" id="A0A3B5LBV4"/>
<evidence type="ECO:0000256" key="7">
    <source>
        <dbReference type="PROSITE-ProRule" id="PRU01201"/>
    </source>
</evidence>
<dbReference type="SUPFAM" id="SSF49313">
    <property type="entry name" value="Cadherin-like"/>
    <property type="match status" value="1"/>
</dbReference>
<feature type="region of interest" description="Disordered" evidence="8">
    <location>
        <begin position="1041"/>
        <end position="1062"/>
    </location>
</feature>
<dbReference type="PANTHER" id="PTHR45739:SF3">
    <property type="entry name" value="FRAS-RELATED EXTRACELLULAR MATRIX PROTEIN 1B PRECURSOR"/>
    <property type="match status" value="1"/>
</dbReference>
<dbReference type="GO" id="GO:0005509">
    <property type="term" value="F:calcium ion binding"/>
    <property type="evidence" value="ECO:0007669"/>
    <property type="project" value="InterPro"/>
</dbReference>
<dbReference type="Pfam" id="PF19309">
    <property type="entry name" value="Frem_N"/>
    <property type="match status" value="1"/>
</dbReference>
<dbReference type="InterPro" id="IPR051561">
    <property type="entry name" value="FRAS1_ECM"/>
</dbReference>
<accession>A0A3B5LBV4</accession>
<keyword evidence="3 9" id="KW-0732">Signal</keyword>
<feature type="repeat" description="CSPG" evidence="7">
    <location>
        <begin position="851"/>
        <end position="945"/>
    </location>
</feature>
<proteinExistence type="predicted"/>
<keyword evidence="12" id="KW-1185">Reference proteome</keyword>
<evidence type="ECO:0000256" key="9">
    <source>
        <dbReference type="SAM" id="SignalP"/>
    </source>
</evidence>
<dbReference type="InterPro" id="IPR015919">
    <property type="entry name" value="Cadherin-like_sf"/>
</dbReference>
<feature type="repeat" description="CSPG" evidence="7">
    <location>
        <begin position="385"/>
        <end position="472"/>
    </location>
</feature>
<feature type="repeat" description="CSPG" evidence="7">
    <location>
        <begin position="607"/>
        <end position="717"/>
    </location>
</feature>
<protein>
    <recommendedName>
        <fullName evidence="10">FRAS1-related extracellular matrix protein N-terminal domain-containing protein</fullName>
    </recommendedName>
</protein>
<feature type="signal peptide" evidence="9">
    <location>
        <begin position="1"/>
        <end position="20"/>
    </location>
</feature>
<organism evidence="11 12">
    <name type="scientific">Xiphophorus couchianus</name>
    <name type="common">Monterrey platyfish</name>
    <dbReference type="NCBI Taxonomy" id="32473"/>
    <lineage>
        <taxon>Eukaryota</taxon>
        <taxon>Metazoa</taxon>
        <taxon>Chordata</taxon>
        <taxon>Craniata</taxon>
        <taxon>Vertebrata</taxon>
        <taxon>Euteleostomi</taxon>
        <taxon>Actinopterygii</taxon>
        <taxon>Neopterygii</taxon>
        <taxon>Teleostei</taxon>
        <taxon>Neoteleostei</taxon>
        <taxon>Acanthomorphata</taxon>
        <taxon>Ovalentaria</taxon>
        <taxon>Atherinomorphae</taxon>
        <taxon>Cyprinodontiformes</taxon>
        <taxon>Poeciliidae</taxon>
        <taxon>Poeciliinae</taxon>
        <taxon>Xiphophorus</taxon>
    </lineage>
</organism>
<feature type="repeat" description="CSPG" evidence="7">
    <location>
        <begin position="739"/>
        <end position="830"/>
    </location>
</feature>
<feature type="repeat" description="CSPG" evidence="7">
    <location>
        <begin position="268"/>
        <end position="360"/>
    </location>
</feature>
<evidence type="ECO:0000259" key="10">
    <source>
        <dbReference type="Pfam" id="PF19309"/>
    </source>
</evidence>
<dbReference type="PANTHER" id="PTHR45739">
    <property type="entry name" value="MATRIX PROTEIN, PUTATIVE-RELATED"/>
    <property type="match status" value="1"/>
</dbReference>
<feature type="chain" id="PRO_5017470586" description="FRAS1-related extracellular matrix protein N-terminal domain-containing protein" evidence="9">
    <location>
        <begin position="21"/>
        <end position="1104"/>
    </location>
</feature>
<dbReference type="GO" id="GO:0009653">
    <property type="term" value="P:anatomical structure morphogenesis"/>
    <property type="evidence" value="ECO:0007669"/>
    <property type="project" value="TreeGrafter"/>
</dbReference>